<proteinExistence type="predicted"/>
<dbReference type="EMBL" id="BLXT01001539">
    <property type="protein sequence ID" value="GFN86489.1"/>
    <property type="molecule type" value="Genomic_DNA"/>
</dbReference>
<dbReference type="Proteomes" id="UP000735302">
    <property type="component" value="Unassembled WGS sequence"/>
</dbReference>
<keyword evidence="2" id="KW-1185">Reference proteome</keyword>
<evidence type="ECO:0000313" key="2">
    <source>
        <dbReference type="Proteomes" id="UP000735302"/>
    </source>
</evidence>
<gene>
    <name evidence="1" type="ORF">PoB_001299500</name>
</gene>
<organism evidence="1 2">
    <name type="scientific">Plakobranchus ocellatus</name>
    <dbReference type="NCBI Taxonomy" id="259542"/>
    <lineage>
        <taxon>Eukaryota</taxon>
        <taxon>Metazoa</taxon>
        <taxon>Spiralia</taxon>
        <taxon>Lophotrochozoa</taxon>
        <taxon>Mollusca</taxon>
        <taxon>Gastropoda</taxon>
        <taxon>Heterobranchia</taxon>
        <taxon>Euthyneura</taxon>
        <taxon>Panpulmonata</taxon>
        <taxon>Sacoglossa</taxon>
        <taxon>Placobranchoidea</taxon>
        <taxon>Plakobranchidae</taxon>
        <taxon>Plakobranchus</taxon>
    </lineage>
</organism>
<dbReference type="AlphaFoldDB" id="A0AAV3YUH7"/>
<accession>A0AAV3YUH7</accession>
<reference evidence="1 2" key="1">
    <citation type="journal article" date="2021" name="Elife">
        <title>Chloroplast acquisition without the gene transfer in kleptoplastic sea slugs, Plakobranchus ocellatus.</title>
        <authorList>
            <person name="Maeda T."/>
            <person name="Takahashi S."/>
            <person name="Yoshida T."/>
            <person name="Shimamura S."/>
            <person name="Takaki Y."/>
            <person name="Nagai Y."/>
            <person name="Toyoda A."/>
            <person name="Suzuki Y."/>
            <person name="Arimoto A."/>
            <person name="Ishii H."/>
            <person name="Satoh N."/>
            <person name="Nishiyama T."/>
            <person name="Hasebe M."/>
            <person name="Maruyama T."/>
            <person name="Minagawa J."/>
            <person name="Obokata J."/>
            <person name="Shigenobu S."/>
        </authorList>
    </citation>
    <scope>NUCLEOTIDE SEQUENCE [LARGE SCALE GENOMIC DNA]</scope>
</reference>
<protein>
    <submittedName>
        <fullName evidence="1">Uncharacterized protein</fullName>
    </submittedName>
</protein>
<name>A0AAV3YUH7_9GAST</name>
<sequence>MGTILDYVILKNRSHSMIICTVGTPALGSAQQTVQTAEQCRLEILSYSACSPDLAPSDFYSFPTTLLKTSWGPFGVIEDQRQPVHKKVISDFPALHQASLPVVGLEPATRVHKVFRTDLLTTMPPTPLPQTIESY</sequence>
<comment type="caution">
    <text evidence="1">The sequence shown here is derived from an EMBL/GenBank/DDBJ whole genome shotgun (WGS) entry which is preliminary data.</text>
</comment>
<evidence type="ECO:0000313" key="1">
    <source>
        <dbReference type="EMBL" id="GFN86489.1"/>
    </source>
</evidence>